<dbReference type="Proteomes" id="UP000298061">
    <property type="component" value="Unassembled WGS sequence"/>
</dbReference>
<dbReference type="Pfam" id="PF12937">
    <property type="entry name" value="F-box-like"/>
    <property type="match status" value="1"/>
</dbReference>
<dbReference type="InterPro" id="IPR036047">
    <property type="entry name" value="F-box-like_dom_sf"/>
</dbReference>
<evidence type="ECO:0000313" key="2">
    <source>
        <dbReference type="EMBL" id="TFY81470.1"/>
    </source>
</evidence>
<comment type="caution">
    <text evidence="2">The sequence shown here is derived from an EMBL/GenBank/DDBJ whole genome shotgun (WGS) entry which is preliminary data.</text>
</comment>
<protein>
    <recommendedName>
        <fullName evidence="1">F-box domain-containing protein</fullName>
    </recommendedName>
</protein>
<reference evidence="2 3" key="1">
    <citation type="submission" date="2019-02" db="EMBL/GenBank/DDBJ databases">
        <title>Genome sequencing of the rare red list fungi Hericium alpestre (H. flagellum).</title>
        <authorList>
            <person name="Buettner E."/>
            <person name="Kellner H."/>
        </authorList>
    </citation>
    <scope>NUCLEOTIDE SEQUENCE [LARGE SCALE GENOMIC DNA]</scope>
    <source>
        <strain evidence="2 3">DSM 108284</strain>
    </source>
</reference>
<dbReference type="InterPro" id="IPR032675">
    <property type="entry name" value="LRR_dom_sf"/>
</dbReference>
<accession>A0A4Z0A4S8</accession>
<dbReference type="Gene3D" id="1.20.1280.50">
    <property type="match status" value="1"/>
</dbReference>
<dbReference type="SUPFAM" id="SSF81383">
    <property type="entry name" value="F-box domain"/>
    <property type="match status" value="1"/>
</dbReference>
<sequence length="570" mass="64832">MSSDSSISSLLQLVRMVKDTISTNVDQYQSNAHNTLYAEATEVEAALQKAVQDFSKVVNAYRPFNRLPYDVLVRVFELAGRGTPMLKIARVCRWWRQVALDTPYLWAVCELPKDSRYRRLLSNRSKQTPLHLDINMWNGRTSLRALARLTSQQPLRSLRVLFMCYDDPALPLSYLFKAFSLPAPDLKELSLVSGSQLDGQLFEPLFNSQMPQLHTLKFNRVNLWVQCFGPSLRSLTIAEVRNLPMAGLCSALCAVPNLEVLALIGSSLNDIPTREDLTQEPISLQRLQLLRIDVRFYPDQDPYFQWFRFTNLLSTPPSLAKYFDVVDDKKSRWHPGHVGTPIVYSITPRHTVKRYQKFDGLRILKLDHSNDIISISASDDQSVIKLSLKHSNNTWLLKEEGLALETILCELTHVTDLIVNARKDCRTPGQPVKCDLHGRWGALLRLMPSLVRLRLKARSEDVQQILEELHPFNPSPTAAYPAPSLKEIAISDTLAVPNSDVIQAMTLFLEYRQSSGHLIERLEFLESPSSSQIVAQMQSYVQTVVVYRDFHVGSIPIPDHFTVLERGLNL</sequence>
<feature type="domain" description="F-box" evidence="1">
    <location>
        <begin position="64"/>
        <end position="106"/>
    </location>
</feature>
<dbReference type="Gene3D" id="3.80.10.10">
    <property type="entry name" value="Ribonuclease Inhibitor"/>
    <property type="match status" value="1"/>
</dbReference>
<dbReference type="EMBL" id="SFCI01000209">
    <property type="protein sequence ID" value="TFY81470.1"/>
    <property type="molecule type" value="Genomic_DNA"/>
</dbReference>
<name>A0A4Z0A4S8_9AGAM</name>
<dbReference type="PANTHER" id="PTHR38926">
    <property type="entry name" value="F-BOX DOMAIN CONTAINING PROTEIN, EXPRESSED"/>
    <property type="match status" value="1"/>
</dbReference>
<dbReference type="OrthoDB" id="3266451at2759"/>
<gene>
    <name evidence="2" type="ORF">EWM64_g2546</name>
</gene>
<dbReference type="InterPro" id="IPR001810">
    <property type="entry name" value="F-box_dom"/>
</dbReference>
<keyword evidence="3" id="KW-1185">Reference proteome</keyword>
<evidence type="ECO:0000313" key="3">
    <source>
        <dbReference type="Proteomes" id="UP000298061"/>
    </source>
</evidence>
<evidence type="ECO:0000259" key="1">
    <source>
        <dbReference type="Pfam" id="PF12937"/>
    </source>
</evidence>
<organism evidence="2 3">
    <name type="scientific">Hericium alpestre</name>
    <dbReference type="NCBI Taxonomy" id="135208"/>
    <lineage>
        <taxon>Eukaryota</taxon>
        <taxon>Fungi</taxon>
        <taxon>Dikarya</taxon>
        <taxon>Basidiomycota</taxon>
        <taxon>Agaricomycotina</taxon>
        <taxon>Agaricomycetes</taxon>
        <taxon>Russulales</taxon>
        <taxon>Hericiaceae</taxon>
        <taxon>Hericium</taxon>
    </lineage>
</organism>
<dbReference type="AlphaFoldDB" id="A0A4Z0A4S8"/>
<proteinExistence type="predicted"/>
<dbReference type="PANTHER" id="PTHR38926:SF5">
    <property type="entry name" value="F-BOX AND LEUCINE-RICH REPEAT PROTEIN 6"/>
    <property type="match status" value="1"/>
</dbReference>